<comment type="caution">
    <text evidence="2">The sequence shown here is derived from an EMBL/GenBank/DDBJ whole genome shotgun (WGS) entry which is preliminary data.</text>
</comment>
<evidence type="ECO:0000256" key="1">
    <source>
        <dbReference type="SAM" id="Phobius"/>
    </source>
</evidence>
<dbReference type="InterPro" id="IPR058534">
    <property type="entry name" value="YjdF"/>
</dbReference>
<keyword evidence="1" id="KW-0812">Transmembrane</keyword>
<protein>
    <submittedName>
        <fullName evidence="2">Integral membrane protein</fullName>
    </submittedName>
</protein>
<dbReference type="EMBL" id="RBTP01000061">
    <property type="protein sequence ID" value="RMT79048.1"/>
    <property type="molecule type" value="Genomic_DNA"/>
</dbReference>
<dbReference type="InterPro" id="IPR014509">
    <property type="entry name" value="YjdF-like"/>
</dbReference>
<dbReference type="Proteomes" id="UP000273854">
    <property type="component" value="Unassembled WGS sequence"/>
</dbReference>
<evidence type="ECO:0000313" key="3">
    <source>
        <dbReference type="Proteomes" id="UP000273854"/>
    </source>
</evidence>
<reference evidence="2 3" key="1">
    <citation type="submission" date="2018-08" db="EMBL/GenBank/DDBJ databases">
        <title>Recombination of ecologically and evolutionarily significant loci maintains genetic cohesion in the Pseudomonas syringae species complex.</title>
        <authorList>
            <person name="Dillon M."/>
            <person name="Thakur S."/>
            <person name="Almeida R.N.D."/>
            <person name="Weir B.S."/>
            <person name="Guttman D.S."/>
        </authorList>
    </citation>
    <scope>NUCLEOTIDE SEQUENCE [LARGE SCALE GENOMIC DNA]</scope>
    <source>
        <strain evidence="2 3">ICMP 19473</strain>
    </source>
</reference>
<sequence length="224" mass="24922">MMYRQEHAQVSKHEINVIRGLQAVFLTVVAVLGWAPLDRTTWLMENSVVVLSAAALWASRHRFYWTARSWALVLAFVVLHEVGTHYTYPQVPYDATVLKMTGVSIDQLFGWQRNQYDRFVHLAYGVLGALPLREIVTVKCRLQGAWASLMAWSLVLSTSMLYELMEWVGGAYLGPGGSAFVGAQDDFWDAQKDMAAAAAGSLAVLVCRGHAIRAPFMQGEGAER</sequence>
<gene>
    <name evidence="2" type="ORF">ALP40_00321</name>
</gene>
<accession>A0A3M5P338</accession>
<name>A0A3M5P338_PSEVI</name>
<feature type="transmembrane region" description="Helical" evidence="1">
    <location>
        <begin position="16"/>
        <end position="35"/>
    </location>
</feature>
<evidence type="ECO:0000313" key="2">
    <source>
        <dbReference type="EMBL" id="RMT79048.1"/>
    </source>
</evidence>
<proteinExistence type="predicted"/>
<dbReference type="Pfam" id="PF09997">
    <property type="entry name" value="DUF2238"/>
    <property type="match status" value="1"/>
</dbReference>
<dbReference type="PIRSF" id="PIRSF020606">
    <property type="entry name" value="UCP020606"/>
    <property type="match status" value="1"/>
</dbReference>
<keyword evidence="1" id="KW-0472">Membrane</keyword>
<keyword evidence="1" id="KW-1133">Transmembrane helix</keyword>
<organism evidence="2 3">
    <name type="scientific">Pseudomonas viridiflava</name>
    <name type="common">Phytomonas viridiflava</name>
    <dbReference type="NCBI Taxonomy" id="33069"/>
    <lineage>
        <taxon>Bacteria</taxon>
        <taxon>Pseudomonadati</taxon>
        <taxon>Pseudomonadota</taxon>
        <taxon>Gammaproteobacteria</taxon>
        <taxon>Pseudomonadales</taxon>
        <taxon>Pseudomonadaceae</taxon>
        <taxon>Pseudomonas</taxon>
    </lineage>
</organism>
<dbReference type="AlphaFoldDB" id="A0A3M5P338"/>